<dbReference type="Gene3D" id="2.60.40.420">
    <property type="entry name" value="Cupredoxins - blue copper proteins"/>
    <property type="match status" value="2"/>
</dbReference>
<proteinExistence type="predicted"/>
<evidence type="ECO:0000256" key="1">
    <source>
        <dbReference type="ARBA" id="ARBA00022723"/>
    </source>
</evidence>
<dbReference type="Proteomes" id="UP000030982">
    <property type="component" value="Unassembled WGS sequence"/>
</dbReference>
<keyword evidence="1" id="KW-0479">Metal-binding</keyword>
<feature type="domain" description="Blue (type 1) copper" evidence="4">
    <location>
        <begin position="223"/>
        <end position="310"/>
    </location>
</feature>
<dbReference type="InterPro" id="IPR052721">
    <property type="entry name" value="ET_Amicyanin"/>
</dbReference>
<dbReference type="RefSeq" id="WP_043119510.1">
    <property type="nucleotide sequence ID" value="NZ_JTDL01000016.1"/>
</dbReference>
<feature type="signal peptide" evidence="3">
    <location>
        <begin position="1"/>
        <end position="31"/>
    </location>
</feature>
<keyword evidence="3" id="KW-0732">Signal</keyword>
<dbReference type="AlphaFoldDB" id="A0A0B2ATU0"/>
<keyword evidence="2" id="KW-0186">Copper</keyword>
<reference evidence="5 6" key="1">
    <citation type="submission" date="2014-09" db="EMBL/GenBank/DDBJ databases">
        <title>Genome sequence of Sinomonas sp. MUSC 117.</title>
        <authorList>
            <person name="Lee L.-H."/>
        </authorList>
    </citation>
    <scope>NUCLEOTIDE SEQUENCE [LARGE SCALE GENOMIC DNA]</scope>
    <source>
        <strain evidence="5 6">MUSC 117</strain>
    </source>
</reference>
<evidence type="ECO:0000256" key="2">
    <source>
        <dbReference type="ARBA" id="ARBA00023008"/>
    </source>
</evidence>
<feature type="chain" id="PRO_5002085896" description="Blue (type 1) copper domain-containing protein" evidence="3">
    <location>
        <begin position="32"/>
        <end position="311"/>
    </location>
</feature>
<evidence type="ECO:0000259" key="4">
    <source>
        <dbReference type="Pfam" id="PF00127"/>
    </source>
</evidence>
<name>A0A0B2ATU0_9MICC</name>
<organism evidence="5 6">
    <name type="scientific">Sinomonas humi</name>
    <dbReference type="NCBI Taxonomy" id="1338436"/>
    <lineage>
        <taxon>Bacteria</taxon>
        <taxon>Bacillati</taxon>
        <taxon>Actinomycetota</taxon>
        <taxon>Actinomycetes</taxon>
        <taxon>Micrococcales</taxon>
        <taxon>Micrococcaceae</taxon>
        <taxon>Sinomonas</taxon>
    </lineage>
</organism>
<dbReference type="InterPro" id="IPR000923">
    <property type="entry name" value="BlueCu_1"/>
</dbReference>
<sequence>MSFPPHRRRLAVVVALAGLLIGLFGTAPARASDTDDHAATVTWKVLVGEQSRDMAIQGMSFLPGDITIDQGDSINFVANSAEIHTVSYGTPPLPPTTVNNILSDAAQRVGGPVFNPKAQWTNSGIITTMPSPEFPSVTSYVQKFTMRGNFTFYCLIHGQMMSLTVHVHAPHAPYPHTQAWYDRQARTETSTILADGYRLWDATADKATPTHVYVGASDGMAMVMRFIWSHDVVRRGTTVTFDMSANQTVEPHTVTFTTLQQNGKPVDSGTMLPAIAGGPSTFAVKFTQSGTWNYICQFHDSMGMAGSVTVR</sequence>
<accession>A0A0B2ATU0</accession>
<dbReference type="SUPFAM" id="SSF49503">
    <property type="entry name" value="Cupredoxins"/>
    <property type="match status" value="2"/>
</dbReference>
<evidence type="ECO:0000256" key="3">
    <source>
        <dbReference type="SAM" id="SignalP"/>
    </source>
</evidence>
<dbReference type="PANTHER" id="PTHR36507">
    <property type="entry name" value="BLL1555 PROTEIN"/>
    <property type="match status" value="1"/>
</dbReference>
<dbReference type="GO" id="GO:0005507">
    <property type="term" value="F:copper ion binding"/>
    <property type="evidence" value="ECO:0007669"/>
    <property type="project" value="InterPro"/>
</dbReference>
<gene>
    <name evidence="5" type="ORF">LK10_01315</name>
</gene>
<dbReference type="EMBL" id="JTDL01000016">
    <property type="protein sequence ID" value="KHL05406.1"/>
    <property type="molecule type" value="Genomic_DNA"/>
</dbReference>
<keyword evidence="6" id="KW-1185">Reference proteome</keyword>
<evidence type="ECO:0000313" key="6">
    <source>
        <dbReference type="Proteomes" id="UP000030982"/>
    </source>
</evidence>
<evidence type="ECO:0000313" key="5">
    <source>
        <dbReference type="EMBL" id="KHL05406.1"/>
    </source>
</evidence>
<dbReference type="Pfam" id="PF00127">
    <property type="entry name" value="Copper-bind"/>
    <property type="match status" value="1"/>
</dbReference>
<dbReference type="PANTHER" id="PTHR36507:SF1">
    <property type="entry name" value="BLL1555 PROTEIN"/>
    <property type="match status" value="1"/>
</dbReference>
<dbReference type="GO" id="GO:0009055">
    <property type="term" value="F:electron transfer activity"/>
    <property type="evidence" value="ECO:0007669"/>
    <property type="project" value="InterPro"/>
</dbReference>
<protein>
    <recommendedName>
        <fullName evidence="4">Blue (type 1) copper domain-containing protein</fullName>
    </recommendedName>
</protein>
<dbReference type="STRING" id="1338436.LK10_01315"/>
<dbReference type="InterPro" id="IPR008972">
    <property type="entry name" value="Cupredoxin"/>
</dbReference>
<comment type="caution">
    <text evidence="5">The sequence shown here is derived from an EMBL/GenBank/DDBJ whole genome shotgun (WGS) entry which is preliminary data.</text>
</comment>
<dbReference type="OrthoDB" id="7510199at2"/>